<evidence type="ECO:0000256" key="1">
    <source>
        <dbReference type="SAM" id="MobiDB-lite"/>
    </source>
</evidence>
<feature type="compositionally biased region" description="Basic and acidic residues" evidence="1">
    <location>
        <begin position="64"/>
        <end position="81"/>
    </location>
</feature>
<feature type="region of interest" description="Disordered" evidence="1">
    <location>
        <begin position="54"/>
        <end position="95"/>
    </location>
</feature>
<keyword evidence="3" id="KW-1185">Reference proteome</keyword>
<dbReference type="EMBL" id="CP079194">
    <property type="protein sequence ID" value="QXT40719.1"/>
    <property type="molecule type" value="Genomic_DNA"/>
</dbReference>
<dbReference type="AlphaFoldDB" id="A0A8F6YB86"/>
<proteinExistence type="predicted"/>
<organism evidence="2 3">
    <name type="scientific">Gymnodinialimonas ceratoperidinii</name>
    <dbReference type="NCBI Taxonomy" id="2856823"/>
    <lineage>
        <taxon>Bacteria</taxon>
        <taxon>Pseudomonadati</taxon>
        <taxon>Pseudomonadota</taxon>
        <taxon>Alphaproteobacteria</taxon>
        <taxon>Rhodobacterales</taxon>
        <taxon>Paracoccaceae</taxon>
        <taxon>Gymnodinialimonas</taxon>
    </lineage>
</organism>
<dbReference type="RefSeq" id="WP_219004074.1">
    <property type="nucleotide sequence ID" value="NZ_CP079194.1"/>
</dbReference>
<dbReference type="Proteomes" id="UP000825009">
    <property type="component" value="Chromosome"/>
</dbReference>
<gene>
    <name evidence="2" type="ORF">KYE46_05645</name>
</gene>
<evidence type="ECO:0000313" key="2">
    <source>
        <dbReference type="EMBL" id="QXT40719.1"/>
    </source>
</evidence>
<dbReference type="KEGG" id="gce:KYE46_05645"/>
<reference evidence="2 3" key="1">
    <citation type="submission" date="2021-07" db="EMBL/GenBank/DDBJ databases">
        <title>A novel Jannaschia species isolated from marine dinoflagellate Ceratoperidinium margalefii.</title>
        <authorList>
            <person name="Jiang Y."/>
            <person name="Li Z."/>
        </authorList>
    </citation>
    <scope>NUCLEOTIDE SEQUENCE [LARGE SCALE GENOMIC DNA]</scope>
    <source>
        <strain evidence="2 3">J12C1-MA-4</strain>
    </source>
</reference>
<protein>
    <recommendedName>
        <fullName evidence="4">Clp protease</fullName>
    </recommendedName>
</protein>
<sequence>MTETTPEPRAGGGVTVKRAITGILAFQIAMAVVLAGSDLIGALPSLLAGRNAPALDAPVAPGDQVRRYRPGDLPARERGNPDRQGPIPDPGDMPSRLRFSVDGDVALLTGRIASGDAARFTEWLDGGASFDTLRLHSPGGSVGDALAIGRMIREAEVTTFMEPGDICLSACPYVLVGGTTRHVPDDAMVGVHQHYFGENTALPAFLAIEDIQFGQSEVMAHLDAMGIDVRLMQHALATPPEAIYVLLPEELLRYGITVDTDASDEASAQP</sequence>
<accession>A0A8F6YB86</accession>
<name>A0A8F6YB86_9RHOB</name>
<evidence type="ECO:0008006" key="4">
    <source>
        <dbReference type="Google" id="ProtNLM"/>
    </source>
</evidence>
<evidence type="ECO:0000313" key="3">
    <source>
        <dbReference type="Proteomes" id="UP000825009"/>
    </source>
</evidence>